<keyword evidence="6 10" id="KW-0464">Manganese</keyword>
<feature type="binding site" evidence="10">
    <location>
        <position position="247"/>
    </location>
    <ligand>
        <name>Mn(2+)</name>
        <dbReference type="ChEBI" id="CHEBI:29035"/>
        <label>2</label>
    </ligand>
</feature>
<dbReference type="PANTHER" id="PTHR11118">
    <property type="entry name" value="RNA-SPLICING LIGASE RTCB HOMOLOG"/>
    <property type="match status" value="1"/>
</dbReference>
<comment type="cofactor">
    <cofactor evidence="10">
        <name>Mn(2+)</name>
        <dbReference type="ChEBI" id="CHEBI:29035"/>
    </cofactor>
    <text evidence="10">Binds 2 manganese ions per subunit.</text>
</comment>
<proteinExistence type="predicted"/>
<feature type="active site" description="GMP-histidine intermediate" evidence="8">
    <location>
        <position position="376"/>
    </location>
</feature>
<dbReference type="GO" id="GO:0003972">
    <property type="term" value="F:RNA ligase (ATP) activity"/>
    <property type="evidence" value="ECO:0007669"/>
    <property type="project" value="TreeGrafter"/>
</dbReference>
<protein>
    <recommendedName>
        <fullName evidence="1">3'-phosphate/5'-hydroxy nucleic acid ligase</fullName>
        <ecNumber evidence="1">6.5.1.8</ecNumber>
    </recommendedName>
</protein>
<keyword evidence="2" id="KW-0436">Ligase</keyword>
<keyword evidence="5 9" id="KW-0342">GTP-binding</keyword>
<keyword evidence="3 10" id="KW-0479">Metal-binding</keyword>
<dbReference type="Proteomes" id="UP000076738">
    <property type="component" value="Unassembled WGS sequence"/>
</dbReference>
<evidence type="ECO:0000256" key="1">
    <source>
        <dbReference type="ARBA" id="ARBA00012726"/>
    </source>
</evidence>
<dbReference type="OrthoDB" id="10249697at2759"/>
<evidence type="ECO:0000256" key="10">
    <source>
        <dbReference type="PIRSR" id="PIRSR601233-3"/>
    </source>
</evidence>
<evidence type="ECO:0000256" key="5">
    <source>
        <dbReference type="ARBA" id="ARBA00023134"/>
    </source>
</evidence>
<evidence type="ECO:0000313" key="12">
    <source>
        <dbReference type="Proteomes" id="UP000076738"/>
    </source>
</evidence>
<dbReference type="GO" id="GO:0005525">
    <property type="term" value="F:GTP binding"/>
    <property type="evidence" value="ECO:0007669"/>
    <property type="project" value="UniProtKB-KW"/>
</dbReference>
<sequence length="456" mass="49290">MPAITLILNTNHSNKATIVTADTSGSFLLAQARNKFRTKALSTVYRRGGIPLVSGEELPTDENQVWISKGEEYNGPPAKERLREPGDVAEVRIIAAKSFVNDQAVKQLQQVALLSDVRVAVGMPDLHPGSRFPIGCALIADGVYPALIGSDIGCGIAVYRLSSLPSRLDPAKVAHRLTGLDEPWAGDVQEWLARYGVQEETEFDRTSLGTVGAGNHFAEICKVEKIADEAVARELGVTEDDLYLMVHSGSRGLGGSILSSQTTTSSNPYHAPSSPTLHPYLQAHDHALLWARANRDLIAQRIAACLDLPAPEKVVDVTHNSVTPCLGADEVRRWLHRKGAAPTDRGVVPCPGSRGDFSWLLQPTGDGVLNAHSLAHGAGRLYARKDMHAFTKPGRGSLLVTALDSHVICEDPELLVEERPEAYKSIECVVSDLEDAGVASRVVCLRPVVTYKCRSR</sequence>
<dbReference type="GO" id="GO:0170057">
    <property type="term" value="F:RNA ligase (GTP) activity"/>
    <property type="evidence" value="ECO:0007669"/>
    <property type="project" value="UniProtKB-EC"/>
</dbReference>
<feature type="binding site" evidence="10">
    <location>
        <position position="319"/>
    </location>
    <ligand>
        <name>Mn(2+)</name>
        <dbReference type="ChEBI" id="CHEBI:29035"/>
        <label>2</label>
    </ligand>
</feature>
<feature type="binding site" evidence="9">
    <location>
        <begin position="376"/>
        <end position="379"/>
    </location>
    <ligand>
        <name>GMP</name>
        <dbReference type="ChEBI" id="CHEBI:58115"/>
    </ligand>
</feature>
<organism evidence="11 12">
    <name type="scientific">Calocera viscosa (strain TUFC12733)</name>
    <dbReference type="NCBI Taxonomy" id="1330018"/>
    <lineage>
        <taxon>Eukaryota</taxon>
        <taxon>Fungi</taxon>
        <taxon>Dikarya</taxon>
        <taxon>Basidiomycota</taxon>
        <taxon>Agaricomycotina</taxon>
        <taxon>Dacrymycetes</taxon>
        <taxon>Dacrymycetales</taxon>
        <taxon>Dacrymycetaceae</taxon>
        <taxon>Calocera</taxon>
    </lineage>
</organism>
<dbReference type="GO" id="GO:0006396">
    <property type="term" value="P:RNA processing"/>
    <property type="evidence" value="ECO:0007669"/>
    <property type="project" value="InterPro"/>
</dbReference>
<dbReference type="GO" id="GO:0046872">
    <property type="term" value="F:metal ion binding"/>
    <property type="evidence" value="ECO:0007669"/>
    <property type="project" value="UniProtKB-KW"/>
</dbReference>
<feature type="binding site" evidence="9">
    <location>
        <position position="452"/>
    </location>
    <ligand>
        <name>GMP</name>
        <dbReference type="ChEBI" id="CHEBI:58115"/>
    </ligand>
</feature>
<feature type="binding site" evidence="9">
    <location>
        <position position="358"/>
    </location>
    <ligand>
        <name>GMP</name>
        <dbReference type="ChEBI" id="CHEBI:58115"/>
    </ligand>
</feature>
<evidence type="ECO:0000313" key="11">
    <source>
        <dbReference type="EMBL" id="KZO93542.1"/>
    </source>
</evidence>
<feature type="binding site" evidence="9">
    <location>
        <begin position="319"/>
        <end position="320"/>
    </location>
    <ligand>
        <name>GMP</name>
        <dbReference type="ChEBI" id="CHEBI:58115"/>
    </ligand>
</feature>
<dbReference type="EC" id="6.5.1.8" evidence="1"/>
<evidence type="ECO:0000256" key="4">
    <source>
        <dbReference type="ARBA" id="ARBA00022741"/>
    </source>
</evidence>
<dbReference type="EMBL" id="KV417301">
    <property type="protein sequence ID" value="KZO93542.1"/>
    <property type="molecule type" value="Genomic_DNA"/>
</dbReference>
<dbReference type="STRING" id="1330018.A0A167JFP1"/>
<dbReference type="Gene3D" id="3.90.1860.10">
    <property type="entry name" value="tRNA-splicing ligase RtcB"/>
    <property type="match status" value="1"/>
</dbReference>
<evidence type="ECO:0000256" key="3">
    <source>
        <dbReference type="ARBA" id="ARBA00022723"/>
    </source>
</evidence>
<evidence type="ECO:0000256" key="9">
    <source>
        <dbReference type="PIRSR" id="PIRSR601233-2"/>
    </source>
</evidence>
<evidence type="ECO:0000256" key="7">
    <source>
        <dbReference type="ARBA" id="ARBA00047746"/>
    </source>
</evidence>
<name>A0A167JFP1_CALVF</name>
<dbReference type="Pfam" id="PF01139">
    <property type="entry name" value="RtcB"/>
    <property type="match status" value="2"/>
</dbReference>
<accession>A0A167JFP1</accession>
<dbReference type="InterPro" id="IPR017510">
    <property type="entry name" value="RtcB2"/>
</dbReference>
<comment type="catalytic activity">
    <reaction evidence="7">
        <text>a 3'-end 3'-phospho-ribonucleotide-RNA + a 5'-end dephospho-ribonucleoside-RNA + GTP = a ribonucleotidyl-ribonucleotide-RNA + GMP + diphosphate</text>
        <dbReference type="Rhea" id="RHEA:68076"/>
        <dbReference type="Rhea" id="RHEA-COMP:10463"/>
        <dbReference type="Rhea" id="RHEA-COMP:13936"/>
        <dbReference type="Rhea" id="RHEA-COMP:17355"/>
        <dbReference type="ChEBI" id="CHEBI:33019"/>
        <dbReference type="ChEBI" id="CHEBI:37565"/>
        <dbReference type="ChEBI" id="CHEBI:58115"/>
        <dbReference type="ChEBI" id="CHEBI:83062"/>
        <dbReference type="ChEBI" id="CHEBI:138284"/>
        <dbReference type="ChEBI" id="CHEBI:173118"/>
        <dbReference type="EC" id="6.5.1.8"/>
    </reaction>
</comment>
<gene>
    <name evidence="11" type="ORF">CALVIDRAFT_600739</name>
</gene>
<dbReference type="NCBIfam" id="TIGR03073">
    <property type="entry name" value="release_rtcB"/>
    <property type="match status" value="1"/>
</dbReference>
<dbReference type="InterPro" id="IPR001233">
    <property type="entry name" value="RtcB"/>
</dbReference>
<keyword evidence="12" id="KW-1185">Reference proteome</keyword>
<dbReference type="AlphaFoldDB" id="A0A167JFP1"/>
<feature type="binding site" evidence="9">
    <location>
        <begin position="215"/>
        <end position="219"/>
    </location>
    <ligand>
        <name>GMP</name>
        <dbReference type="ChEBI" id="CHEBI:58115"/>
    </ligand>
</feature>
<dbReference type="InterPro" id="IPR036025">
    <property type="entry name" value="RtcB-like_sf"/>
</dbReference>
<dbReference type="PANTHER" id="PTHR11118:SF1">
    <property type="entry name" value="RNA-SPLICING LIGASE RTCB HOMOLOG"/>
    <property type="match status" value="1"/>
</dbReference>
<feature type="binding site" evidence="10">
    <location>
        <position position="216"/>
    </location>
    <ligand>
        <name>Mn(2+)</name>
        <dbReference type="ChEBI" id="CHEBI:29035"/>
        <label>1</label>
    </ligand>
</feature>
<dbReference type="SUPFAM" id="SSF103365">
    <property type="entry name" value="Hypothetical protein PH1602"/>
    <property type="match status" value="1"/>
</dbReference>
<reference evidence="11 12" key="1">
    <citation type="journal article" date="2016" name="Mol. Biol. Evol.">
        <title>Comparative Genomics of Early-Diverging Mushroom-Forming Fungi Provides Insights into the Origins of Lignocellulose Decay Capabilities.</title>
        <authorList>
            <person name="Nagy L.G."/>
            <person name="Riley R."/>
            <person name="Tritt A."/>
            <person name="Adam C."/>
            <person name="Daum C."/>
            <person name="Floudas D."/>
            <person name="Sun H."/>
            <person name="Yadav J.S."/>
            <person name="Pangilinan J."/>
            <person name="Larsson K.H."/>
            <person name="Matsuura K."/>
            <person name="Barry K."/>
            <person name="Labutti K."/>
            <person name="Kuo R."/>
            <person name="Ohm R.A."/>
            <person name="Bhattacharya S.S."/>
            <person name="Shirouzu T."/>
            <person name="Yoshinaga Y."/>
            <person name="Martin F.M."/>
            <person name="Grigoriev I.V."/>
            <person name="Hibbett D.S."/>
        </authorList>
    </citation>
    <scope>NUCLEOTIDE SEQUENCE [LARGE SCALE GENOMIC DNA]</scope>
    <source>
        <strain evidence="11 12">TUFC12733</strain>
    </source>
</reference>
<evidence type="ECO:0000256" key="2">
    <source>
        <dbReference type="ARBA" id="ARBA00022598"/>
    </source>
</evidence>
<keyword evidence="4 9" id="KW-0547">Nucleotide-binding</keyword>
<evidence type="ECO:0000256" key="6">
    <source>
        <dbReference type="ARBA" id="ARBA00023211"/>
    </source>
</evidence>
<evidence type="ECO:0000256" key="8">
    <source>
        <dbReference type="PIRSR" id="PIRSR601233-1"/>
    </source>
</evidence>